<name>A0A8X7T1G3_9BASI</name>
<dbReference type="Pfam" id="PF13592">
    <property type="entry name" value="HTH_33"/>
    <property type="match status" value="1"/>
</dbReference>
<dbReference type="SUPFAM" id="SSF46689">
    <property type="entry name" value="Homeodomain-like"/>
    <property type="match status" value="1"/>
</dbReference>
<accession>A0A8X7T1G3</accession>
<protein>
    <recommendedName>
        <fullName evidence="2">Winged helix-turn helix domain-containing protein</fullName>
    </recommendedName>
</protein>
<evidence type="ECO:0000313" key="3">
    <source>
        <dbReference type="EMBL" id="KAE8262602.1"/>
    </source>
</evidence>
<organism evidence="3 4">
    <name type="scientific">Tilletia walkeri</name>
    <dbReference type="NCBI Taxonomy" id="117179"/>
    <lineage>
        <taxon>Eukaryota</taxon>
        <taxon>Fungi</taxon>
        <taxon>Dikarya</taxon>
        <taxon>Basidiomycota</taxon>
        <taxon>Ustilaginomycotina</taxon>
        <taxon>Exobasidiomycetes</taxon>
        <taxon>Tilletiales</taxon>
        <taxon>Tilletiaceae</taxon>
        <taxon>Tilletia</taxon>
    </lineage>
</organism>
<dbReference type="Proteomes" id="UP000078113">
    <property type="component" value="Unassembled WGS sequence"/>
</dbReference>
<gene>
    <name evidence="3" type="ORF">A4X09_0g7422</name>
</gene>
<evidence type="ECO:0000256" key="1">
    <source>
        <dbReference type="SAM" id="MobiDB-lite"/>
    </source>
</evidence>
<reference evidence="3" key="2">
    <citation type="journal article" date="2019" name="IMA Fungus">
        <title>Genome sequencing and comparison of five Tilletia species to identify candidate genes for the detection of regulated species infecting wheat.</title>
        <authorList>
            <person name="Nguyen H.D.T."/>
            <person name="Sultana T."/>
            <person name="Kesanakurti P."/>
            <person name="Hambleton S."/>
        </authorList>
    </citation>
    <scope>NUCLEOTIDE SEQUENCE</scope>
    <source>
        <strain evidence="3">DAOMC 236422</strain>
    </source>
</reference>
<feature type="region of interest" description="Disordered" evidence="1">
    <location>
        <begin position="25"/>
        <end position="45"/>
    </location>
</feature>
<dbReference type="InterPro" id="IPR025959">
    <property type="entry name" value="Winged_HTH_dom"/>
</dbReference>
<feature type="domain" description="Winged helix-turn helix" evidence="2">
    <location>
        <begin position="68"/>
        <end position="110"/>
    </location>
</feature>
<evidence type="ECO:0000259" key="2">
    <source>
        <dbReference type="Pfam" id="PF13592"/>
    </source>
</evidence>
<sequence>MDDKLTAAEAESDLISRRTIGRSIAKIREHGHIPQKKKSTGRPTKLTDVAKSFMLAYIRRHPSTFQEELQELLKAFYNIEIHQSNMSRFLAREGYTFKKMSRRAAQRDEARRLSVHDRCRQL</sequence>
<feature type="region of interest" description="Disordered" evidence="1">
    <location>
        <begin position="102"/>
        <end position="122"/>
    </location>
</feature>
<dbReference type="AlphaFoldDB" id="A0A8X7T1G3"/>
<proteinExistence type="predicted"/>
<keyword evidence="4" id="KW-1185">Reference proteome</keyword>
<comment type="caution">
    <text evidence="3">The sequence shown here is derived from an EMBL/GenBank/DDBJ whole genome shotgun (WGS) entry which is preliminary data.</text>
</comment>
<reference evidence="3" key="1">
    <citation type="submission" date="2016-04" db="EMBL/GenBank/DDBJ databases">
        <authorList>
            <person name="Nguyen H.D."/>
            <person name="Samba Siva P."/>
            <person name="Cullis J."/>
            <person name="Levesque C.A."/>
            <person name="Hambleton S."/>
        </authorList>
    </citation>
    <scope>NUCLEOTIDE SEQUENCE</scope>
    <source>
        <strain evidence="3">DAOMC 236422</strain>
    </source>
</reference>
<evidence type="ECO:0000313" key="4">
    <source>
        <dbReference type="Proteomes" id="UP000078113"/>
    </source>
</evidence>
<dbReference type="EMBL" id="LWDG02000763">
    <property type="protein sequence ID" value="KAE8262602.1"/>
    <property type="molecule type" value="Genomic_DNA"/>
</dbReference>
<feature type="compositionally biased region" description="Basic and acidic residues" evidence="1">
    <location>
        <begin position="105"/>
        <end position="122"/>
    </location>
</feature>
<dbReference type="InterPro" id="IPR009057">
    <property type="entry name" value="Homeodomain-like_sf"/>
</dbReference>